<feature type="compositionally biased region" description="Basic and acidic residues" evidence="1">
    <location>
        <begin position="583"/>
        <end position="606"/>
    </location>
</feature>
<sequence>MSRTHDSPDGRGEALAPVTDEAHQAALLIDFDNVTMGIRSNLGQEMRNLLNSEVIRGKVAVQRAYADWRRYPQYIVPLSEASIDLIFAPAYGSSKKNATDIRLAIDALELVFIRPEIRTYILMSGDSDFSSLVLKLKEYGKYVIGVGIQESSSDLLVQNCDEYYSYTALSGLSKTSDQVIESHDPWVLVEKAVSKMVERGDTMRSDRLKQVMLEIDPSFDEKEHGFSKFNRFVVQAASKGLVSIQKMENGQYGVAPGDRGGKGRKPKEKGEAEADRKSEAKARSGKREDRGERGRAKKKDREGSEPGRQERTRRARPKLTMEGALALLDRTLGILLEGGGDSVRDSDVKRRMLELEPGFDEGELGYSKFSKFLQAAEEQGAIRLTRGPNGNYHVSRGGKREPKAKEVAAEPEAGVSTGESTMRRLARFFFGGKPEGAEEPSGAGGGELAPTPGGRPTEESRRRHRGRGPRREARGAPRADRREGPAGRGRRDAEERSGRGREVRREERRAVRDKSEARQGERRREEGRKAQPHGRREPRKGRQKPDREPEPRQEEPRPAAAAAAPREAEPADANDRQAAAPSKEGKPAAEGKEEKPAAESTERKPAVTEAPLPGAPRGTIRGRWGSRGRYRPSEAPPPIFEGQTRDGVSKSESTERRGETAEALAGSEPTGVAGPSQDEGIVAHLTGYAGVGGKTAEALVEAFGDETFRVLDEEPDRVRQVLPDHRAERVLEARRQERESEGT</sequence>
<dbReference type="Proteomes" id="UP000702544">
    <property type="component" value="Unassembled WGS sequence"/>
</dbReference>
<name>A0AAE5CC87_9BACT</name>
<evidence type="ECO:0000313" key="4">
    <source>
        <dbReference type="Proteomes" id="UP000702544"/>
    </source>
</evidence>
<proteinExistence type="predicted"/>
<dbReference type="Pfam" id="PF01936">
    <property type="entry name" value="NYN"/>
    <property type="match status" value="1"/>
</dbReference>
<dbReference type="Pfam" id="PF12872">
    <property type="entry name" value="OST-HTH"/>
    <property type="match status" value="2"/>
</dbReference>
<feature type="domain" description="HTH OST-type" evidence="2">
    <location>
        <begin position="324"/>
        <end position="398"/>
    </location>
</feature>
<dbReference type="AlphaFoldDB" id="A0AAE5CC87"/>
<dbReference type="GO" id="GO:0004540">
    <property type="term" value="F:RNA nuclease activity"/>
    <property type="evidence" value="ECO:0007669"/>
    <property type="project" value="InterPro"/>
</dbReference>
<evidence type="ECO:0000256" key="1">
    <source>
        <dbReference type="SAM" id="MobiDB-lite"/>
    </source>
</evidence>
<evidence type="ECO:0000259" key="2">
    <source>
        <dbReference type="PROSITE" id="PS51644"/>
    </source>
</evidence>
<feature type="region of interest" description="Disordered" evidence="1">
    <location>
        <begin position="385"/>
        <end position="678"/>
    </location>
</feature>
<dbReference type="CDD" id="cd11297">
    <property type="entry name" value="PIN_LabA-like_N_1"/>
    <property type="match status" value="1"/>
</dbReference>
<protein>
    <submittedName>
        <fullName evidence="3">NYN domain-containing protein</fullName>
    </submittedName>
</protein>
<accession>A0AAE5CC87</accession>
<dbReference type="InterPro" id="IPR025605">
    <property type="entry name" value="OST-HTH/LOTUS_dom"/>
</dbReference>
<reference evidence="3 4" key="1">
    <citation type="submission" date="2020-01" db="EMBL/GenBank/DDBJ databases">
        <title>Genomes assembled from Gulf of Kutch pelagic sediment metagenomes.</title>
        <authorList>
            <person name="Chandrashekar M."/>
            <person name="Mahajan M.S."/>
            <person name="Dave K.J."/>
            <person name="Vatsa P."/>
            <person name="Nathani N.M."/>
        </authorList>
    </citation>
    <scope>NUCLEOTIDE SEQUENCE [LARGE SCALE GENOMIC DNA]</scope>
    <source>
        <strain evidence="3">KS3-K002</strain>
    </source>
</reference>
<dbReference type="Gene3D" id="3.40.50.1010">
    <property type="entry name" value="5'-nuclease"/>
    <property type="match status" value="1"/>
</dbReference>
<gene>
    <name evidence="3" type="ORF">GWO12_10230</name>
</gene>
<dbReference type="PANTHER" id="PTHR35811">
    <property type="entry name" value="SLR1870 PROTEIN"/>
    <property type="match status" value="1"/>
</dbReference>
<feature type="compositionally biased region" description="Basic and acidic residues" evidence="1">
    <location>
        <begin position="398"/>
        <end position="408"/>
    </location>
</feature>
<dbReference type="EMBL" id="JAACAK010000083">
    <property type="protein sequence ID" value="NIR75468.1"/>
    <property type="molecule type" value="Genomic_DNA"/>
</dbReference>
<dbReference type="PROSITE" id="PS51644">
    <property type="entry name" value="HTH_OST"/>
    <property type="match status" value="1"/>
</dbReference>
<dbReference type="InterPro" id="IPR021139">
    <property type="entry name" value="NYN"/>
</dbReference>
<feature type="compositionally biased region" description="Basic and acidic residues" evidence="1">
    <location>
        <begin position="543"/>
        <end position="557"/>
    </location>
</feature>
<feature type="compositionally biased region" description="Basic and acidic residues" evidence="1">
    <location>
        <begin position="268"/>
        <end position="312"/>
    </location>
</feature>
<feature type="compositionally biased region" description="Basic and acidic residues" evidence="1">
    <location>
        <begin position="643"/>
        <end position="660"/>
    </location>
</feature>
<organism evidence="3 4">
    <name type="scientific">Candidatus Kutchimonas denitrificans</name>
    <dbReference type="NCBI Taxonomy" id="3056748"/>
    <lineage>
        <taxon>Bacteria</taxon>
        <taxon>Pseudomonadati</taxon>
        <taxon>Gemmatimonadota</taxon>
        <taxon>Gemmatimonadia</taxon>
        <taxon>Candidatus Palauibacterales</taxon>
        <taxon>Candidatus Palauibacteraceae</taxon>
        <taxon>Candidatus Kutchimonas</taxon>
    </lineage>
</organism>
<comment type="caution">
    <text evidence="3">The sequence shown here is derived from an EMBL/GenBank/DDBJ whole genome shotgun (WGS) entry which is preliminary data.</text>
</comment>
<feature type="compositionally biased region" description="Basic and acidic residues" evidence="1">
    <location>
        <begin position="566"/>
        <end position="575"/>
    </location>
</feature>
<feature type="compositionally biased region" description="Basic and acidic residues" evidence="1">
    <location>
        <begin position="469"/>
        <end position="529"/>
    </location>
</feature>
<evidence type="ECO:0000313" key="3">
    <source>
        <dbReference type="EMBL" id="NIR75468.1"/>
    </source>
</evidence>
<feature type="region of interest" description="Disordered" evidence="1">
    <location>
        <begin position="250"/>
        <end position="321"/>
    </location>
</feature>
<feature type="compositionally biased region" description="Basic residues" evidence="1">
    <location>
        <begin position="530"/>
        <end position="542"/>
    </location>
</feature>
<dbReference type="PANTHER" id="PTHR35811:SF1">
    <property type="entry name" value="HTH OST-TYPE DOMAIN-CONTAINING PROTEIN"/>
    <property type="match status" value="1"/>
</dbReference>